<dbReference type="EMBL" id="FNON01000003">
    <property type="protein sequence ID" value="SDX81356.1"/>
    <property type="molecule type" value="Genomic_DNA"/>
</dbReference>
<keyword evidence="3" id="KW-1185">Reference proteome</keyword>
<name>A0A1H3ERI5_9PSEU</name>
<dbReference type="GO" id="GO:0003824">
    <property type="term" value="F:catalytic activity"/>
    <property type="evidence" value="ECO:0007669"/>
    <property type="project" value="InterPro"/>
</dbReference>
<dbReference type="STRING" id="589385.SAMN05421504_103948"/>
<dbReference type="GO" id="GO:0030170">
    <property type="term" value="F:pyridoxal phosphate binding"/>
    <property type="evidence" value="ECO:0007669"/>
    <property type="project" value="InterPro"/>
</dbReference>
<dbReference type="OrthoDB" id="9786134at2"/>
<organism evidence="2 3">
    <name type="scientific">Amycolatopsis xylanica</name>
    <dbReference type="NCBI Taxonomy" id="589385"/>
    <lineage>
        <taxon>Bacteria</taxon>
        <taxon>Bacillati</taxon>
        <taxon>Actinomycetota</taxon>
        <taxon>Actinomycetes</taxon>
        <taxon>Pseudonocardiales</taxon>
        <taxon>Pseudonocardiaceae</taxon>
        <taxon>Amycolatopsis</taxon>
    </lineage>
</organism>
<sequence>MRVKGVFVGKPSVLGTVRDEPVYSAIAKARVESARVKLGEINLEGDDQADRRVHGGPDMAVYVYPAEHYEHWSDDGLAAEPGDLGENVSVTGVDERTVRVGDVWAWGDALVQVTKPRSPCFKLAMKTGRKQIIAEMIRNGRSGWYLRVLRPGEVPTDGELTLVESDPIEPTIAELNGARYDR</sequence>
<evidence type="ECO:0000259" key="1">
    <source>
        <dbReference type="PROSITE" id="PS51340"/>
    </source>
</evidence>
<dbReference type="PANTHER" id="PTHR30212:SF2">
    <property type="entry name" value="PROTEIN YIIM"/>
    <property type="match status" value="1"/>
</dbReference>
<dbReference type="PROSITE" id="PS51340">
    <property type="entry name" value="MOSC"/>
    <property type="match status" value="1"/>
</dbReference>
<reference evidence="2 3" key="1">
    <citation type="submission" date="2016-10" db="EMBL/GenBank/DDBJ databases">
        <authorList>
            <person name="de Groot N.N."/>
        </authorList>
    </citation>
    <scope>NUCLEOTIDE SEQUENCE [LARGE SCALE GENOMIC DNA]</scope>
    <source>
        <strain evidence="2 3">CPCC 202699</strain>
    </source>
</reference>
<gene>
    <name evidence="2" type="ORF">SAMN05421504_103948</name>
</gene>
<dbReference type="InterPro" id="IPR052353">
    <property type="entry name" value="Benzoxazolinone_Detox_Enz"/>
</dbReference>
<feature type="domain" description="MOSC" evidence="1">
    <location>
        <begin position="29"/>
        <end position="163"/>
    </location>
</feature>
<dbReference type="InterPro" id="IPR005302">
    <property type="entry name" value="MoCF_Sase_C"/>
</dbReference>
<evidence type="ECO:0000313" key="3">
    <source>
        <dbReference type="Proteomes" id="UP000199515"/>
    </source>
</evidence>
<dbReference type="InterPro" id="IPR011037">
    <property type="entry name" value="Pyrv_Knase-like_insert_dom_sf"/>
</dbReference>
<dbReference type="SUPFAM" id="SSF50800">
    <property type="entry name" value="PK beta-barrel domain-like"/>
    <property type="match status" value="1"/>
</dbReference>
<proteinExistence type="predicted"/>
<dbReference type="Proteomes" id="UP000199515">
    <property type="component" value="Unassembled WGS sequence"/>
</dbReference>
<dbReference type="Gene3D" id="2.40.33.20">
    <property type="entry name" value="PK beta-barrel domain-like"/>
    <property type="match status" value="1"/>
</dbReference>
<evidence type="ECO:0000313" key="2">
    <source>
        <dbReference type="EMBL" id="SDX81356.1"/>
    </source>
</evidence>
<accession>A0A1H3ERI5</accession>
<protein>
    <submittedName>
        <fullName evidence="2">MOSC domain-containing protein YiiM</fullName>
    </submittedName>
</protein>
<dbReference type="AlphaFoldDB" id="A0A1H3ERI5"/>
<dbReference type="PANTHER" id="PTHR30212">
    <property type="entry name" value="PROTEIN YIIM"/>
    <property type="match status" value="1"/>
</dbReference>
<dbReference type="Pfam" id="PF03473">
    <property type="entry name" value="MOSC"/>
    <property type="match status" value="1"/>
</dbReference>
<dbReference type="GO" id="GO:0030151">
    <property type="term" value="F:molybdenum ion binding"/>
    <property type="evidence" value="ECO:0007669"/>
    <property type="project" value="InterPro"/>
</dbReference>